<proteinExistence type="predicted"/>
<dbReference type="InterPro" id="IPR049328">
    <property type="entry name" value="TM_ErbB1"/>
</dbReference>
<evidence type="ECO:0000256" key="5">
    <source>
        <dbReference type="SAM" id="Phobius"/>
    </source>
</evidence>
<keyword evidence="1" id="KW-0597">Phosphoprotein</keyword>
<dbReference type="EMBL" id="JBFTWV010000015">
    <property type="protein sequence ID" value="KAL2798021.1"/>
    <property type="molecule type" value="Genomic_DNA"/>
</dbReference>
<organism evidence="7 8">
    <name type="scientific">Aspergillus keveii</name>
    <dbReference type="NCBI Taxonomy" id="714993"/>
    <lineage>
        <taxon>Eukaryota</taxon>
        <taxon>Fungi</taxon>
        <taxon>Dikarya</taxon>
        <taxon>Ascomycota</taxon>
        <taxon>Pezizomycotina</taxon>
        <taxon>Eurotiomycetes</taxon>
        <taxon>Eurotiomycetidae</taxon>
        <taxon>Eurotiales</taxon>
        <taxon>Aspergillaceae</taxon>
        <taxon>Aspergillus</taxon>
        <taxon>Aspergillus subgen. Nidulantes</taxon>
    </lineage>
</organism>
<keyword evidence="5" id="KW-0812">Transmembrane</keyword>
<accession>A0ABR4GG79</accession>
<evidence type="ECO:0000256" key="1">
    <source>
        <dbReference type="ARBA" id="ARBA00022553"/>
    </source>
</evidence>
<keyword evidence="3" id="KW-0067">ATP-binding</keyword>
<feature type="transmembrane region" description="Helical" evidence="5">
    <location>
        <begin position="6"/>
        <end position="22"/>
    </location>
</feature>
<evidence type="ECO:0000259" key="6">
    <source>
        <dbReference type="Pfam" id="PF21314"/>
    </source>
</evidence>
<evidence type="ECO:0000256" key="4">
    <source>
        <dbReference type="SAM" id="MobiDB-lite"/>
    </source>
</evidence>
<feature type="compositionally biased region" description="Polar residues" evidence="4">
    <location>
        <begin position="70"/>
        <end position="82"/>
    </location>
</feature>
<protein>
    <recommendedName>
        <fullName evidence="6">Epidermal growth factor receptor-like transmembrane-juxtamembrane segment domain-containing protein</fullName>
    </recommendedName>
</protein>
<keyword evidence="8" id="KW-1185">Reference proteome</keyword>
<reference evidence="7 8" key="1">
    <citation type="submission" date="2024-07" db="EMBL/GenBank/DDBJ databases">
        <title>Section-level genome sequencing and comparative genomics of Aspergillus sections Usti and Cavernicolus.</title>
        <authorList>
            <consortium name="Lawrence Berkeley National Laboratory"/>
            <person name="Nybo J.L."/>
            <person name="Vesth T.C."/>
            <person name="Theobald S."/>
            <person name="Frisvad J.C."/>
            <person name="Larsen T.O."/>
            <person name="Kjaerboelling I."/>
            <person name="Rothschild-Mancinelli K."/>
            <person name="Lyhne E.K."/>
            <person name="Kogle M.E."/>
            <person name="Barry K."/>
            <person name="Clum A."/>
            <person name="Na H."/>
            <person name="Ledsgaard L."/>
            <person name="Lin J."/>
            <person name="Lipzen A."/>
            <person name="Kuo A."/>
            <person name="Riley R."/>
            <person name="Mondo S."/>
            <person name="Labutti K."/>
            <person name="Haridas S."/>
            <person name="Pangalinan J."/>
            <person name="Salamov A.A."/>
            <person name="Simmons B.A."/>
            <person name="Magnuson J.K."/>
            <person name="Chen J."/>
            <person name="Drula E."/>
            <person name="Henrissat B."/>
            <person name="Wiebenga A."/>
            <person name="Lubbers R.J."/>
            <person name="Gomes A.C."/>
            <person name="Makela M.R."/>
            <person name="Stajich J."/>
            <person name="Grigoriev I.V."/>
            <person name="Mortensen U.H."/>
            <person name="De Vries R.P."/>
            <person name="Baker S.E."/>
            <person name="Andersen M.R."/>
        </authorList>
    </citation>
    <scope>NUCLEOTIDE SEQUENCE [LARGE SCALE GENOMIC DNA]</scope>
    <source>
        <strain evidence="7 8">CBS 209.92</strain>
    </source>
</reference>
<keyword evidence="2" id="KW-0547">Nucleotide-binding</keyword>
<keyword evidence="5" id="KW-1133">Transmembrane helix</keyword>
<evidence type="ECO:0000313" key="8">
    <source>
        <dbReference type="Proteomes" id="UP001610563"/>
    </source>
</evidence>
<feature type="region of interest" description="Disordered" evidence="4">
    <location>
        <begin position="68"/>
        <end position="93"/>
    </location>
</feature>
<sequence length="93" mass="9850">MVGIVGVLVAAVPIALSIWIYIRRRRGQRAHEIDGNIEGHTLPAQNHQASSSIVDPITAPSDIEAASMPSKASTFPMSSTMELQPGVVSSART</sequence>
<comment type="caution">
    <text evidence="7">The sequence shown here is derived from an EMBL/GenBank/DDBJ whole genome shotgun (WGS) entry which is preliminary data.</text>
</comment>
<evidence type="ECO:0000256" key="3">
    <source>
        <dbReference type="ARBA" id="ARBA00022840"/>
    </source>
</evidence>
<dbReference type="Proteomes" id="UP001610563">
    <property type="component" value="Unassembled WGS sequence"/>
</dbReference>
<dbReference type="Pfam" id="PF21314">
    <property type="entry name" value="TM_ErbB1"/>
    <property type="match status" value="1"/>
</dbReference>
<evidence type="ECO:0000256" key="2">
    <source>
        <dbReference type="ARBA" id="ARBA00022741"/>
    </source>
</evidence>
<feature type="domain" description="Epidermal growth factor receptor-like transmembrane-juxtamembrane segment" evidence="6">
    <location>
        <begin position="2"/>
        <end position="26"/>
    </location>
</feature>
<keyword evidence="5" id="KW-0472">Membrane</keyword>
<gene>
    <name evidence="7" type="ORF">BJX66DRAFT_62085</name>
</gene>
<name>A0ABR4GG79_9EURO</name>
<evidence type="ECO:0000313" key="7">
    <source>
        <dbReference type="EMBL" id="KAL2798021.1"/>
    </source>
</evidence>